<keyword evidence="3" id="KW-0808">Transferase</keyword>
<dbReference type="Gene3D" id="1.10.510.10">
    <property type="entry name" value="Transferase(Phosphotransferase) domain 1"/>
    <property type="match status" value="1"/>
</dbReference>
<dbReference type="OrthoDB" id="4062651at2759"/>
<dbReference type="GO" id="GO:0005524">
    <property type="term" value="F:ATP binding"/>
    <property type="evidence" value="ECO:0007669"/>
    <property type="project" value="InterPro"/>
</dbReference>
<dbReference type="SUPFAM" id="SSF56112">
    <property type="entry name" value="Protein kinase-like (PK-like)"/>
    <property type="match status" value="1"/>
</dbReference>
<sequence length="304" mass="33936">MASLTPLQAVRTQDPSLPPADMGVLDERSSHRCGHHTNVYYGQWRGQPARFKEYRLIHPGIDTLIDEALFRRHYQIPSHVPMMGVYQTSPALGSRIYLVDAQRNYTTLKSYLELSPNADPAYFRMGLHPTHCLEIVADLHPKGLVLWTIRLQSFVVDSSGTLLLSAFGMMRVEDPCAAFCHVSSPCLDAMMCMAPELLQSLRSDGHAGITKATDVYAVGCFAYKLFLGGSPFAERYRGYPTHMAQFQLINDIVDGVERPKMPSVETYPLHGLTNEIWSILERCLSNNPSGRPLVPKIIACITLA</sequence>
<dbReference type="PANTHER" id="PTHR44329">
    <property type="entry name" value="SERINE/THREONINE-PROTEIN KINASE TNNI3K-RELATED"/>
    <property type="match status" value="1"/>
</dbReference>
<accession>A0A4Y7SV52</accession>
<dbReference type="GO" id="GO:0004674">
    <property type="term" value="F:protein serine/threonine kinase activity"/>
    <property type="evidence" value="ECO:0007669"/>
    <property type="project" value="TreeGrafter"/>
</dbReference>
<reference evidence="3 4" key="1">
    <citation type="journal article" date="2019" name="Nat. Ecol. Evol.">
        <title>Megaphylogeny resolves global patterns of mushroom evolution.</title>
        <authorList>
            <person name="Varga T."/>
            <person name="Krizsan K."/>
            <person name="Foldi C."/>
            <person name="Dima B."/>
            <person name="Sanchez-Garcia M."/>
            <person name="Sanchez-Ramirez S."/>
            <person name="Szollosi G.J."/>
            <person name="Szarkandi J.G."/>
            <person name="Papp V."/>
            <person name="Albert L."/>
            <person name="Andreopoulos W."/>
            <person name="Angelini C."/>
            <person name="Antonin V."/>
            <person name="Barry K.W."/>
            <person name="Bougher N.L."/>
            <person name="Buchanan P."/>
            <person name="Buyck B."/>
            <person name="Bense V."/>
            <person name="Catcheside P."/>
            <person name="Chovatia M."/>
            <person name="Cooper J."/>
            <person name="Damon W."/>
            <person name="Desjardin D."/>
            <person name="Finy P."/>
            <person name="Geml J."/>
            <person name="Haridas S."/>
            <person name="Hughes K."/>
            <person name="Justo A."/>
            <person name="Karasinski D."/>
            <person name="Kautmanova I."/>
            <person name="Kiss B."/>
            <person name="Kocsube S."/>
            <person name="Kotiranta H."/>
            <person name="LaButti K.M."/>
            <person name="Lechner B.E."/>
            <person name="Liimatainen K."/>
            <person name="Lipzen A."/>
            <person name="Lukacs Z."/>
            <person name="Mihaltcheva S."/>
            <person name="Morgado L.N."/>
            <person name="Niskanen T."/>
            <person name="Noordeloos M.E."/>
            <person name="Ohm R.A."/>
            <person name="Ortiz-Santana B."/>
            <person name="Ovrebo C."/>
            <person name="Racz N."/>
            <person name="Riley R."/>
            <person name="Savchenko A."/>
            <person name="Shiryaev A."/>
            <person name="Soop K."/>
            <person name="Spirin V."/>
            <person name="Szebenyi C."/>
            <person name="Tomsovsky M."/>
            <person name="Tulloss R.E."/>
            <person name="Uehling J."/>
            <person name="Grigoriev I.V."/>
            <person name="Vagvolgyi C."/>
            <person name="Papp T."/>
            <person name="Martin F.M."/>
            <person name="Miettinen O."/>
            <person name="Hibbett D.S."/>
            <person name="Nagy L.G."/>
        </authorList>
    </citation>
    <scope>NUCLEOTIDE SEQUENCE [LARGE SCALE GENOMIC DNA]</scope>
    <source>
        <strain evidence="3 4">FP101781</strain>
    </source>
</reference>
<keyword evidence="4" id="KW-1185">Reference proteome</keyword>
<dbReference type="PROSITE" id="PS50011">
    <property type="entry name" value="PROTEIN_KINASE_DOM"/>
    <property type="match status" value="1"/>
</dbReference>
<protein>
    <submittedName>
        <fullName evidence="3">Kinase-like protein</fullName>
    </submittedName>
</protein>
<organism evidence="3 4">
    <name type="scientific">Coprinellus micaceus</name>
    <name type="common">Glistening ink-cap mushroom</name>
    <name type="synonym">Coprinus micaceus</name>
    <dbReference type="NCBI Taxonomy" id="71717"/>
    <lineage>
        <taxon>Eukaryota</taxon>
        <taxon>Fungi</taxon>
        <taxon>Dikarya</taxon>
        <taxon>Basidiomycota</taxon>
        <taxon>Agaricomycotina</taxon>
        <taxon>Agaricomycetes</taxon>
        <taxon>Agaricomycetidae</taxon>
        <taxon>Agaricales</taxon>
        <taxon>Agaricineae</taxon>
        <taxon>Psathyrellaceae</taxon>
        <taxon>Coprinellus</taxon>
    </lineage>
</organism>
<feature type="domain" description="Protein kinase" evidence="2">
    <location>
        <begin position="25"/>
        <end position="303"/>
    </location>
</feature>
<evidence type="ECO:0000256" key="1">
    <source>
        <dbReference type="SAM" id="MobiDB-lite"/>
    </source>
</evidence>
<proteinExistence type="predicted"/>
<dbReference type="InterPro" id="IPR000719">
    <property type="entry name" value="Prot_kinase_dom"/>
</dbReference>
<comment type="caution">
    <text evidence="3">The sequence shown here is derived from an EMBL/GenBank/DDBJ whole genome shotgun (WGS) entry which is preliminary data.</text>
</comment>
<dbReference type="Pfam" id="PF00069">
    <property type="entry name" value="Pkinase"/>
    <property type="match status" value="1"/>
</dbReference>
<keyword evidence="3" id="KW-0418">Kinase</keyword>
<dbReference type="InterPro" id="IPR011009">
    <property type="entry name" value="Kinase-like_dom_sf"/>
</dbReference>
<evidence type="ECO:0000259" key="2">
    <source>
        <dbReference type="PROSITE" id="PS50011"/>
    </source>
</evidence>
<dbReference type="STRING" id="71717.A0A4Y7SV52"/>
<evidence type="ECO:0000313" key="3">
    <source>
        <dbReference type="EMBL" id="TEB25498.1"/>
    </source>
</evidence>
<name>A0A4Y7SV52_COPMI</name>
<feature type="region of interest" description="Disordered" evidence="1">
    <location>
        <begin position="1"/>
        <end position="21"/>
    </location>
</feature>
<evidence type="ECO:0000313" key="4">
    <source>
        <dbReference type="Proteomes" id="UP000298030"/>
    </source>
</evidence>
<dbReference type="Proteomes" id="UP000298030">
    <property type="component" value="Unassembled WGS sequence"/>
</dbReference>
<dbReference type="EMBL" id="QPFP01000056">
    <property type="protein sequence ID" value="TEB25498.1"/>
    <property type="molecule type" value="Genomic_DNA"/>
</dbReference>
<dbReference type="SMART" id="SM00220">
    <property type="entry name" value="S_TKc"/>
    <property type="match status" value="1"/>
</dbReference>
<gene>
    <name evidence="3" type="ORF">FA13DRAFT_1713930</name>
</gene>
<dbReference type="AlphaFoldDB" id="A0A4Y7SV52"/>
<dbReference type="InterPro" id="IPR051681">
    <property type="entry name" value="Ser/Thr_Kinases-Pseudokinases"/>
</dbReference>